<accession>S2DQY7</accession>
<dbReference type="Pfam" id="PF00583">
    <property type="entry name" value="Acetyltransf_1"/>
    <property type="match status" value="1"/>
</dbReference>
<dbReference type="CDD" id="cd04301">
    <property type="entry name" value="NAT_SF"/>
    <property type="match status" value="1"/>
</dbReference>
<gene>
    <name evidence="2" type="ORF">A33Q_0356</name>
</gene>
<dbReference type="InterPro" id="IPR000182">
    <property type="entry name" value="GNAT_dom"/>
</dbReference>
<dbReference type="STRING" id="1189612.A33Q_0356"/>
<dbReference type="PANTHER" id="PTHR43305:SF1">
    <property type="entry name" value="FAMILY N-ACETYLTRANSFERASE, PUTATIVE (AFU_ORTHOLOGUE AFUA_2G01380)-RELATED"/>
    <property type="match status" value="1"/>
</dbReference>
<dbReference type="InterPro" id="IPR016181">
    <property type="entry name" value="Acyl_CoA_acyltransferase"/>
</dbReference>
<dbReference type="PANTHER" id="PTHR43305">
    <property type="entry name" value="FAMILY N-ACETYLTRANSFERASE, PUTATIVE (AFU_ORTHOLOGUE AFUA_2G01380)-RELATED"/>
    <property type="match status" value="1"/>
</dbReference>
<protein>
    <submittedName>
        <fullName evidence="2">Transcriptional regulator, MarR family protein</fullName>
    </submittedName>
</protein>
<dbReference type="RefSeq" id="WP_009034100.1">
    <property type="nucleotide sequence ID" value="NZ_ALWO02000011.1"/>
</dbReference>
<dbReference type="Gene3D" id="3.40.630.30">
    <property type="match status" value="1"/>
</dbReference>
<evidence type="ECO:0000259" key="1">
    <source>
        <dbReference type="PROSITE" id="PS51186"/>
    </source>
</evidence>
<dbReference type="AlphaFoldDB" id="S2DQY7"/>
<evidence type="ECO:0000313" key="2">
    <source>
        <dbReference type="EMBL" id="EOZ99675.1"/>
    </source>
</evidence>
<evidence type="ECO:0000313" key="3">
    <source>
        <dbReference type="Proteomes" id="UP000006073"/>
    </source>
</evidence>
<feature type="domain" description="N-acetyltransferase" evidence="1">
    <location>
        <begin position="7"/>
        <end position="153"/>
    </location>
</feature>
<dbReference type="InterPro" id="IPR052777">
    <property type="entry name" value="Acetyltransferase_Enz"/>
</dbReference>
<dbReference type="SUPFAM" id="SSF55729">
    <property type="entry name" value="Acyl-CoA N-acyltransferases (Nat)"/>
    <property type="match status" value="1"/>
</dbReference>
<keyword evidence="3" id="KW-1185">Reference proteome</keyword>
<name>S2DQY7_INDAL</name>
<sequence>MNHFQILDYRPDLQHHFERINKQWINEFFELEEFDKLQLENPDANIISKGGAIIFAQDNSQIIGAVALSKVEEGVYEMIKMGVSPEARGKKIGLFLGQQILEKAKAMGAHKVILYSNTKLGPALSLYRKLGFREATKECGKYGRCDVKMEIEL</sequence>
<dbReference type="eggNOG" id="COG0456">
    <property type="taxonomic scope" value="Bacteria"/>
</dbReference>
<dbReference type="PROSITE" id="PS51186">
    <property type="entry name" value="GNAT"/>
    <property type="match status" value="1"/>
</dbReference>
<reference evidence="2 3" key="1">
    <citation type="journal article" date="2013" name="Genome Announc.">
        <title>Draft Genome Sequence of Indibacter alkaliphilus Strain LW1T, Isolated from Lonar Lake, a Haloalkaline Lake in the Buldana District of Maharashtra, India.</title>
        <authorList>
            <person name="Singh A."/>
            <person name="Kumar Jangir P."/>
            <person name="Sharma R."/>
            <person name="Singh A."/>
            <person name="Kumar Pinnaka A."/>
            <person name="Shivaji S."/>
        </authorList>
    </citation>
    <scope>NUCLEOTIDE SEQUENCE [LARGE SCALE GENOMIC DNA]</scope>
    <source>
        <strain evidence="3">CCUG 57479 / KCTC 22604 / LW1</strain>
    </source>
</reference>
<proteinExistence type="predicted"/>
<dbReference type="EMBL" id="ALWO02000011">
    <property type="protein sequence ID" value="EOZ99675.1"/>
    <property type="molecule type" value="Genomic_DNA"/>
</dbReference>
<dbReference type="OrthoDB" id="1431064at2"/>
<dbReference type="GO" id="GO:0016747">
    <property type="term" value="F:acyltransferase activity, transferring groups other than amino-acyl groups"/>
    <property type="evidence" value="ECO:0007669"/>
    <property type="project" value="InterPro"/>
</dbReference>
<dbReference type="Proteomes" id="UP000006073">
    <property type="component" value="Unassembled WGS sequence"/>
</dbReference>
<organism evidence="2 3">
    <name type="scientific">Indibacter alkaliphilus (strain CCUG 57479 / KCTC 22604 / LW1)</name>
    <dbReference type="NCBI Taxonomy" id="1189612"/>
    <lineage>
        <taxon>Bacteria</taxon>
        <taxon>Pseudomonadati</taxon>
        <taxon>Bacteroidota</taxon>
        <taxon>Cytophagia</taxon>
        <taxon>Cytophagales</taxon>
        <taxon>Cyclobacteriaceae</taxon>
    </lineage>
</organism>
<comment type="caution">
    <text evidence="2">The sequence shown here is derived from an EMBL/GenBank/DDBJ whole genome shotgun (WGS) entry which is preliminary data.</text>
</comment>